<reference evidence="1" key="2">
    <citation type="submission" date="2025-09" db="UniProtKB">
        <authorList>
            <consortium name="EnsemblPlants"/>
        </authorList>
    </citation>
    <scope>IDENTIFICATION</scope>
</reference>
<evidence type="ECO:0000313" key="1">
    <source>
        <dbReference type="EnsemblPlants" id="AVESA.00010b.r2.4DG0786350.1.CDS.1"/>
    </source>
</evidence>
<dbReference type="Proteomes" id="UP001732700">
    <property type="component" value="Chromosome 4D"/>
</dbReference>
<accession>A0ACD5XFR1</accession>
<dbReference type="EnsemblPlants" id="AVESA.00010b.r2.4DG0786350.1">
    <property type="protein sequence ID" value="AVESA.00010b.r2.4DG0786350.1.CDS.1"/>
    <property type="gene ID" value="AVESA.00010b.r2.4DG0786350"/>
</dbReference>
<sequence length="433" mass="46334">MLDLHTPTQASPRKSRKMARLLHRVVLAVSLLALAWPASCQRLPVLVPVTKDRATSLHTIPFHYGTNLVVDIAGPLVWSACQSDHLPAEFPCNSDTCELANIYPAPGCNATECDHDERKHRMCTAYPYNPVTGACAAGSLVHTRFIANTTNGKNPVEQVSVRAVSACAPKELLKSLPRGATGVAGLAGSDVALPAQVASAQKVAKKFLLCLSRGGVYGDGVAIFGGGPLHLTAVPETDYTQSLEYTPLLTKKDNPAYYVSVKSIALENTPLPVSTRTLATGGVVLCTRVPYTLLRPDVYLPFAAAFAGAMKAQNASLVKSVAPFALCYNTSTLANTRLGYLVPSVTLALEGGKKWTMTGVHSMVDVKRGTACLAFVQMKGVKAGDSNVPAVLIGGFQMENFVLQFDLEKKQLGFFKLPFFTNCGQFNFTRRSG</sequence>
<reference evidence="1" key="1">
    <citation type="submission" date="2021-05" db="EMBL/GenBank/DDBJ databases">
        <authorList>
            <person name="Scholz U."/>
            <person name="Mascher M."/>
            <person name="Fiebig A."/>
        </authorList>
    </citation>
    <scope>NUCLEOTIDE SEQUENCE [LARGE SCALE GENOMIC DNA]</scope>
</reference>
<organism evidence="1 2">
    <name type="scientific">Avena sativa</name>
    <name type="common">Oat</name>
    <dbReference type="NCBI Taxonomy" id="4498"/>
    <lineage>
        <taxon>Eukaryota</taxon>
        <taxon>Viridiplantae</taxon>
        <taxon>Streptophyta</taxon>
        <taxon>Embryophyta</taxon>
        <taxon>Tracheophyta</taxon>
        <taxon>Spermatophyta</taxon>
        <taxon>Magnoliopsida</taxon>
        <taxon>Liliopsida</taxon>
        <taxon>Poales</taxon>
        <taxon>Poaceae</taxon>
        <taxon>BOP clade</taxon>
        <taxon>Pooideae</taxon>
        <taxon>Poodae</taxon>
        <taxon>Poeae</taxon>
        <taxon>Poeae Chloroplast Group 1 (Aveneae type)</taxon>
        <taxon>Aveninae</taxon>
        <taxon>Avena</taxon>
    </lineage>
</organism>
<protein>
    <submittedName>
        <fullName evidence="1">Uncharacterized protein</fullName>
    </submittedName>
</protein>
<name>A0ACD5XFR1_AVESA</name>
<evidence type="ECO:0000313" key="2">
    <source>
        <dbReference type="Proteomes" id="UP001732700"/>
    </source>
</evidence>
<keyword evidence="2" id="KW-1185">Reference proteome</keyword>
<proteinExistence type="predicted"/>